<dbReference type="InterPro" id="IPR011753">
    <property type="entry name" value="DUSAM_dom"/>
</dbReference>
<gene>
    <name evidence="2" type="ORF">MYMAC_001071</name>
</gene>
<keyword evidence="3" id="KW-1185">Reference proteome</keyword>
<protein>
    <recommendedName>
        <fullName evidence="1">DUSAM domain-containing protein</fullName>
    </recommendedName>
</protein>
<dbReference type="OrthoDB" id="5502188at2"/>
<accession>A0A250JQS7</accession>
<name>A0A250JQS7_9BACT</name>
<dbReference type="AlphaFoldDB" id="A0A250JQS7"/>
<feature type="domain" description="DUSAM" evidence="1">
    <location>
        <begin position="6"/>
        <end position="122"/>
    </location>
</feature>
<dbReference type="Proteomes" id="UP000217343">
    <property type="component" value="Chromosome"/>
</dbReference>
<reference evidence="2 3" key="1">
    <citation type="submission" date="2017-06" db="EMBL/GenBank/DDBJ databases">
        <title>Sequencing and comparative analysis of myxobacterial genomes.</title>
        <authorList>
            <person name="Rupp O."/>
            <person name="Goesmann A."/>
            <person name="Sogaard-Andersen L."/>
        </authorList>
    </citation>
    <scope>NUCLEOTIDE SEQUENCE [LARGE SCALE GENOMIC DNA]</scope>
    <source>
        <strain evidence="2 3">DSM 14697</strain>
    </source>
</reference>
<evidence type="ECO:0000313" key="3">
    <source>
        <dbReference type="Proteomes" id="UP000217343"/>
    </source>
</evidence>
<dbReference type="Pfam" id="PF09543">
    <property type="entry name" value="DUF2379"/>
    <property type="match status" value="1"/>
</dbReference>
<dbReference type="EMBL" id="CP022203">
    <property type="protein sequence ID" value="ATB45486.1"/>
    <property type="molecule type" value="Genomic_DNA"/>
</dbReference>
<proteinExistence type="predicted"/>
<dbReference type="RefSeq" id="WP_095957312.1">
    <property type="nucleotide sequence ID" value="NZ_CP022203.1"/>
</dbReference>
<sequence length="126" mass="13847">MSDELDWDPIRALARRVLHNGEPLTLTDDVKALLARTATEVGIGGADAARALATEAGALDLLSESSRRIGEGSDRLMDALYRAKRYRLAGDFDSARQEMRNVLAVEVVPHYRKIAESQLKGLDDEP</sequence>
<organism evidence="2 3">
    <name type="scientific">Corallococcus macrosporus DSM 14697</name>
    <dbReference type="NCBI Taxonomy" id="1189310"/>
    <lineage>
        <taxon>Bacteria</taxon>
        <taxon>Pseudomonadati</taxon>
        <taxon>Myxococcota</taxon>
        <taxon>Myxococcia</taxon>
        <taxon>Myxococcales</taxon>
        <taxon>Cystobacterineae</taxon>
        <taxon>Myxococcaceae</taxon>
        <taxon>Corallococcus</taxon>
    </lineage>
</organism>
<dbReference type="NCBIfam" id="TIGR02267">
    <property type="entry name" value="DUSAM domain"/>
    <property type="match status" value="1"/>
</dbReference>
<dbReference type="KEGG" id="mmas:MYMAC_001071"/>
<evidence type="ECO:0000259" key="1">
    <source>
        <dbReference type="Pfam" id="PF09543"/>
    </source>
</evidence>
<evidence type="ECO:0000313" key="2">
    <source>
        <dbReference type="EMBL" id="ATB45486.1"/>
    </source>
</evidence>